<evidence type="ECO:0000256" key="3">
    <source>
        <dbReference type="ARBA" id="ARBA00022729"/>
    </source>
</evidence>
<dbReference type="EMBL" id="SJOL01000886">
    <property type="protein sequence ID" value="TGZ75237.1"/>
    <property type="molecule type" value="Genomic_DNA"/>
</dbReference>
<sequence>MWTPLGESISMSLHYRLRCKRHFYGQGCGVFCHKQRGTHGNYECDPDTGHIVCLDGWRGDRCTEAICEMPCEHGTCQEPNYCRCETGWYGKSCEKCHVYPGCVHGMCERNQTTHTLVVFTCSCEPGWGGMLCDIDLNFCSRHPGICQNGGQCVNNQRHTDAFHHCHCRQGYQGRHCESREVDCRIHGCNGAGQCVKQQGSKQHACHCNPGHFGDLCESTQPIAEPKLSANGSEFSTLEKDTTQKCAKNTCLNGGLCSELPRGFSCKCPQGFGGHRCESDLCGCGKSQDCLVKCMNITQHPDESGTMSDYWNLDAGTKHVTIHQHSSGWDNLTFVIVATLLGSSLVVLFSFTLCWFRTRKRDLSSAIPSNCGYCAIQNEPFQTFNNQLENDLSCHVSAAKLSQPQTTELDTLGFLPTDHTSNATDHRPCETDSGHHKSKLTSTWIDVQQLFTDIHYKPTKVAKQHMCVMR</sequence>
<evidence type="ECO:0000313" key="14">
    <source>
        <dbReference type="EMBL" id="TGZ75237.1"/>
    </source>
</evidence>
<dbReference type="SMART" id="SM00051">
    <property type="entry name" value="DSL"/>
    <property type="match status" value="1"/>
</dbReference>
<reference evidence="14 15" key="1">
    <citation type="journal article" date="2019" name="BMC Genomics">
        <title>New insights from Opisthorchis felineus genome: update on genomics of the epidemiologically important liver flukes.</title>
        <authorList>
            <person name="Ershov N.I."/>
            <person name="Mordvinov V.A."/>
            <person name="Prokhortchouk E.B."/>
            <person name="Pakharukova M.Y."/>
            <person name="Gunbin K.V."/>
            <person name="Ustyantsev K."/>
            <person name="Genaev M.A."/>
            <person name="Blinov A.G."/>
            <person name="Mazur A."/>
            <person name="Boulygina E."/>
            <person name="Tsygankova S."/>
            <person name="Khrameeva E."/>
            <person name="Chekanov N."/>
            <person name="Fan G."/>
            <person name="Xiao A."/>
            <person name="Zhang H."/>
            <person name="Xu X."/>
            <person name="Yang H."/>
            <person name="Solovyev V."/>
            <person name="Lee S.M."/>
            <person name="Liu X."/>
            <person name="Afonnikov D.A."/>
            <person name="Skryabin K.G."/>
        </authorList>
    </citation>
    <scope>NUCLEOTIDE SEQUENCE [LARGE SCALE GENOMIC DNA]</scope>
    <source>
        <strain evidence="14">AK-0245</strain>
        <tissue evidence="14">Whole organism</tissue>
    </source>
</reference>
<evidence type="ECO:0000256" key="9">
    <source>
        <dbReference type="PROSITE-ProRule" id="PRU00377"/>
    </source>
</evidence>
<dbReference type="FunFam" id="2.10.25.10:FF:000012">
    <property type="entry name" value="Delta-like protein"/>
    <property type="match status" value="1"/>
</dbReference>
<dbReference type="PANTHER" id="PTHR24049">
    <property type="entry name" value="CRUMBS FAMILY MEMBER"/>
    <property type="match status" value="1"/>
</dbReference>
<evidence type="ECO:0000256" key="4">
    <source>
        <dbReference type="ARBA" id="ARBA00022737"/>
    </source>
</evidence>
<evidence type="ECO:0000256" key="7">
    <source>
        <dbReference type="ARBA" id="ARBA00023180"/>
    </source>
</evidence>
<dbReference type="Gene3D" id="2.10.25.140">
    <property type="match status" value="1"/>
</dbReference>
<keyword evidence="10 11" id="KW-0472">Membrane</keyword>
<comment type="caution">
    <text evidence="14">The sequence shown here is derived from an EMBL/GenBank/DDBJ whole genome shotgun (WGS) entry which is preliminary data.</text>
</comment>
<feature type="transmembrane region" description="Helical" evidence="11">
    <location>
        <begin position="331"/>
        <end position="355"/>
    </location>
</feature>
<evidence type="ECO:0000256" key="1">
    <source>
        <dbReference type="ARBA" id="ARBA00022473"/>
    </source>
</evidence>
<dbReference type="PROSITE" id="PS00022">
    <property type="entry name" value="EGF_1"/>
    <property type="match status" value="5"/>
</dbReference>
<accession>A0A4S2MLN0</accession>
<dbReference type="GO" id="GO:0016020">
    <property type="term" value="C:membrane"/>
    <property type="evidence" value="ECO:0007669"/>
    <property type="project" value="UniProtKB-SubCell"/>
</dbReference>
<keyword evidence="10 11" id="KW-1133">Transmembrane helix</keyword>
<feature type="disulfide bond" evidence="8">
    <location>
        <begin position="267"/>
        <end position="276"/>
    </location>
</feature>
<feature type="disulfide bond" evidence="8">
    <location>
        <begin position="123"/>
        <end position="132"/>
    </location>
</feature>
<name>A0A4S2MLN0_OPIFE</name>
<evidence type="ECO:0000256" key="2">
    <source>
        <dbReference type="ARBA" id="ARBA00022536"/>
    </source>
</evidence>
<keyword evidence="4 10" id="KW-0677">Repeat</keyword>
<dbReference type="GO" id="GO:0030154">
    <property type="term" value="P:cell differentiation"/>
    <property type="evidence" value="ECO:0007669"/>
    <property type="project" value="UniProtKB-KW"/>
</dbReference>
<dbReference type="Pfam" id="PF01414">
    <property type="entry name" value="DSL"/>
    <property type="match status" value="1"/>
</dbReference>
<dbReference type="SUPFAM" id="SSF57196">
    <property type="entry name" value="EGF/Laminin"/>
    <property type="match status" value="3"/>
</dbReference>
<feature type="domain" description="EGF-like" evidence="12">
    <location>
        <begin position="179"/>
        <end position="217"/>
    </location>
</feature>
<keyword evidence="7" id="KW-0325">Glycoprotein</keyword>
<evidence type="ECO:0000259" key="13">
    <source>
        <dbReference type="PROSITE" id="PS51051"/>
    </source>
</evidence>
<dbReference type="SMART" id="SM00181">
    <property type="entry name" value="EGF"/>
    <property type="match status" value="5"/>
</dbReference>
<feature type="domain" description="DSL" evidence="13">
    <location>
        <begin position="17"/>
        <end position="62"/>
    </location>
</feature>
<feature type="disulfide bond" evidence="9">
    <location>
        <begin position="53"/>
        <end position="62"/>
    </location>
</feature>
<dbReference type="CDD" id="cd00054">
    <property type="entry name" value="EGF_CA"/>
    <property type="match status" value="2"/>
</dbReference>
<evidence type="ECO:0000256" key="5">
    <source>
        <dbReference type="ARBA" id="ARBA00022782"/>
    </source>
</evidence>
<dbReference type="OrthoDB" id="5953235at2759"/>
<comment type="caution">
    <text evidence="8">Lacks conserved residue(s) required for the propagation of feature annotation.</text>
</comment>
<gene>
    <name evidence="14" type="ORF">CRM22_000493</name>
</gene>
<feature type="domain" description="EGF-like" evidence="12">
    <location>
        <begin position="241"/>
        <end position="277"/>
    </location>
</feature>
<dbReference type="PROSITE" id="PS01186">
    <property type="entry name" value="EGF_2"/>
    <property type="match status" value="3"/>
</dbReference>
<evidence type="ECO:0000256" key="8">
    <source>
        <dbReference type="PROSITE-ProRule" id="PRU00076"/>
    </source>
</evidence>
<keyword evidence="1 10" id="KW-0217">Developmental protein</keyword>
<dbReference type="PROSITE" id="PS51051">
    <property type="entry name" value="DSL"/>
    <property type="match status" value="1"/>
</dbReference>
<evidence type="ECO:0000256" key="6">
    <source>
        <dbReference type="ARBA" id="ARBA00023157"/>
    </source>
</evidence>
<comment type="subcellular location">
    <subcellularLocation>
        <location evidence="10">Membrane</location>
        <topology evidence="10">Single-pass type I membrane protein</topology>
    </subcellularLocation>
</comment>
<comment type="function">
    <text evidence="10">Putative Notch ligand involved in the mediation of Notch signaling.</text>
</comment>
<protein>
    <recommendedName>
        <fullName evidence="10">Delta-like protein</fullName>
    </recommendedName>
</protein>
<dbReference type="SMART" id="SM00179">
    <property type="entry name" value="EGF_CA"/>
    <property type="match status" value="2"/>
</dbReference>
<feature type="disulfide bond" evidence="8">
    <location>
        <begin position="84"/>
        <end position="93"/>
    </location>
</feature>
<dbReference type="InterPro" id="IPR001881">
    <property type="entry name" value="EGF-like_Ca-bd_dom"/>
</dbReference>
<dbReference type="GO" id="GO:0005509">
    <property type="term" value="F:calcium ion binding"/>
    <property type="evidence" value="ECO:0007669"/>
    <property type="project" value="InterPro"/>
</dbReference>
<dbReference type="PROSITE" id="PS50026">
    <property type="entry name" value="EGF_3"/>
    <property type="match status" value="5"/>
</dbReference>
<evidence type="ECO:0000256" key="11">
    <source>
        <dbReference type="SAM" id="Phobius"/>
    </source>
</evidence>
<dbReference type="InterPro" id="IPR051022">
    <property type="entry name" value="Notch_Cell-Fate_Det"/>
</dbReference>
<feature type="domain" description="EGF-like" evidence="12">
    <location>
        <begin position="63"/>
        <end position="94"/>
    </location>
</feature>
<evidence type="ECO:0000313" key="15">
    <source>
        <dbReference type="Proteomes" id="UP000308267"/>
    </source>
</evidence>
<dbReference type="InterPro" id="IPR001774">
    <property type="entry name" value="DSL"/>
</dbReference>
<organism evidence="14 15">
    <name type="scientific">Opisthorchis felineus</name>
    <dbReference type="NCBI Taxonomy" id="147828"/>
    <lineage>
        <taxon>Eukaryota</taxon>
        <taxon>Metazoa</taxon>
        <taxon>Spiralia</taxon>
        <taxon>Lophotrochozoa</taxon>
        <taxon>Platyhelminthes</taxon>
        <taxon>Trematoda</taxon>
        <taxon>Digenea</taxon>
        <taxon>Opisthorchiida</taxon>
        <taxon>Opisthorchiata</taxon>
        <taxon>Opisthorchiidae</taxon>
        <taxon>Opisthorchis</taxon>
    </lineage>
</organism>
<dbReference type="Proteomes" id="UP000308267">
    <property type="component" value="Unassembled WGS sequence"/>
</dbReference>
<keyword evidence="10 11" id="KW-0812">Transmembrane</keyword>
<feature type="disulfide bond" evidence="8">
    <location>
        <begin position="207"/>
        <end position="216"/>
    </location>
</feature>
<dbReference type="STRING" id="147828.A0A4S2MLN0"/>
<keyword evidence="15" id="KW-1185">Reference proteome</keyword>
<keyword evidence="5" id="KW-0221">Differentiation</keyword>
<feature type="disulfide bond" evidence="8">
    <location>
        <begin position="167"/>
        <end position="176"/>
    </location>
</feature>
<dbReference type="Pfam" id="PF00008">
    <property type="entry name" value="EGF"/>
    <property type="match status" value="2"/>
</dbReference>
<feature type="disulfide bond" evidence="8">
    <location>
        <begin position="188"/>
        <end position="205"/>
    </location>
</feature>
<proteinExistence type="predicted"/>
<keyword evidence="2 8" id="KW-0245">EGF-like domain</keyword>
<dbReference type="AlphaFoldDB" id="A0A4S2MLN0"/>
<keyword evidence="6 8" id="KW-1015">Disulfide bond</keyword>
<evidence type="ECO:0000256" key="10">
    <source>
        <dbReference type="RuleBase" id="RU280815"/>
    </source>
</evidence>
<dbReference type="Gene3D" id="2.10.25.10">
    <property type="entry name" value="Laminin"/>
    <property type="match status" value="3"/>
</dbReference>
<keyword evidence="3 10" id="KW-0732">Signal</keyword>
<feature type="disulfide bond" evidence="9">
    <location>
        <begin position="19"/>
        <end position="28"/>
    </location>
</feature>
<feature type="domain" description="EGF-like" evidence="12">
    <location>
        <begin position="98"/>
        <end position="133"/>
    </location>
</feature>
<dbReference type="InterPro" id="IPR000742">
    <property type="entry name" value="EGF"/>
</dbReference>
<dbReference type="GO" id="GO:0007154">
    <property type="term" value="P:cell communication"/>
    <property type="evidence" value="ECO:0007669"/>
    <property type="project" value="InterPro"/>
</dbReference>
<evidence type="ECO:0000259" key="12">
    <source>
        <dbReference type="PROSITE" id="PS50026"/>
    </source>
</evidence>
<feature type="domain" description="EGF-like" evidence="12">
    <location>
        <begin position="135"/>
        <end position="177"/>
    </location>
</feature>
<feature type="disulfide bond" evidence="9">
    <location>
        <begin position="32"/>
        <end position="44"/>
    </location>
</feature>